<sequence length="83" mass="8804">MALLSNLFGSDSESDSSSDFLSDLTAVASIDFENQSYRQETDEDGSSETSYDSTSFGTDLDVGSLIASMTDNMSESDSDGLFG</sequence>
<dbReference type="Proteomes" id="UP000266693">
    <property type="component" value="Unassembled WGS sequence"/>
</dbReference>
<evidence type="ECO:0000313" key="3">
    <source>
        <dbReference type="Proteomes" id="UP000266693"/>
    </source>
</evidence>
<feature type="region of interest" description="Disordered" evidence="1">
    <location>
        <begin position="32"/>
        <end position="59"/>
    </location>
</feature>
<organism evidence="2 3">
    <name type="scientific">Sphingomonas gilva</name>
    <dbReference type="NCBI Taxonomy" id="2305907"/>
    <lineage>
        <taxon>Bacteria</taxon>
        <taxon>Pseudomonadati</taxon>
        <taxon>Pseudomonadota</taxon>
        <taxon>Alphaproteobacteria</taxon>
        <taxon>Sphingomonadales</taxon>
        <taxon>Sphingomonadaceae</taxon>
        <taxon>Sphingomonas</taxon>
    </lineage>
</organism>
<dbReference type="OrthoDB" id="7597249at2"/>
<name>A0A396RPG1_9SPHN</name>
<dbReference type="AlphaFoldDB" id="A0A396RPG1"/>
<accession>A0A396RPG1</accession>
<feature type="compositionally biased region" description="Polar residues" evidence="1">
    <location>
        <begin position="47"/>
        <end position="57"/>
    </location>
</feature>
<proteinExistence type="predicted"/>
<reference evidence="2 3" key="1">
    <citation type="submission" date="2018-08" db="EMBL/GenBank/DDBJ databases">
        <title>The multiple taxonomic identification of Sphingomonas gilva.</title>
        <authorList>
            <person name="Zhu D."/>
            <person name="Zheng S."/>
        </authorList>
    </citation>
    <scope>NUCLEOTIDE SEQUENCE [LARGE SCALE GENOMIC DNA]</scope>
    <source>
        <strain evidence="2 3">ZDH117</strain>
    </source>
</reference>
<comment type="caution">
    <text evidence="2">The sequence shown here is derived from an EMBL/GenBank/DDBJ whole genome shotgun (WGS) entry which is preliminary data.</text>
</comment>
<gene>
    <name evidence="2" type="ORF">D1610_07815</name>
</gene>
<evidence type="ECO:0000256" key="1">
    <source>
        <dbReference type="SAM" id="MobiDB-lite"/>
    </source>
</evidence>
<keyword evidence="3" id="KW-1185">Reference proteome</keyword>
<dbReference type="EMBL" id="QWLV01000002">
    <property type="protein sequence ID" value="RHW18358.1"/>
    <property type="molecule type" value="Genomic_DNA"/>
</dbReference>
<protein>
    <submittedName>
        <fullName evidence="2">Uncharacterized protein</fullName>
    </submittedName>
</protein>
<evidence type="ECO:0000313" key="2">
    <source>
        <dbReference type="EMBL" id="RHW18358.1"/>
    </source>
</evidence>
<dbReference type="RefSeq" id="WP_118863548.1">
    <property type="nucleotide sequence ID" value="NZ_QWLV01000002.1"/>
</dbReference>